<dbReference type="Proteomes" id="UP001175227">
    <property type="component" value="Unassembled WGS sequence"/>
</dbReference>
<dbReference type="EMBL" id="JAUEPR010000004">
    <property type="protein sequence ID" value="KAK0486125.1"/>
    <property type="molecule type" value="Genomic_DNA"/>
</dbReference>
<protein>
    <submittedName>
        <fullName evidence="1">Uncharacterized protein</fullName>
    </submittedName>
</protein>
<dbReference type="AlphaFoldDB" id="A0AA39PLP1"/>
<gene>
    <name evidence="1" type="ORF">IW261DRAFT_781009</name>
</gene>
<reference evidence="1" key="1">
    <citation type="submission" date="2023-06" db="EMBL/GenBank/DDBJ databases">
        <authorList>
            <consortium name="Lawrence Berkeley National Laboratory"/>
            <person name="Ahrendt S."/>
            <person name="Sahu N."/>
            <person name="Indic B."/>
            <person name="Wong-Bajracharya J."/>
            <person name="Merenyi Z."/>
            <person name="Ke H.-M."/>
            <person name="Monk M."/>
            <person name="Kocsube S."/>
            <person name="Drula E."/>
            <person name="Lipzen A."/>
            <person name="Balint B."/>
            <person name="Henrissat B."/>
            <person name="Andreopoulos B."/>
            <person name="Martin F.M."/>
            <person name="Harder C.B."/>
            <person name="Rigling D."/>
            <person name="Ford K.L."/>
            <person name="Foster G.D."/>
            <person name="Pangilinan J."/>
            <person name="Papanicolaou A."/>
            <person name="Barry K."/>
            <person name="LaButti K."/>
            <person name="Viragh M."/>
            <person name="Koriabine M."/>
            <person name="Yan M."/>
            <person name="Riley R."/>
            <person name="Champramary S."/>
            <person name="Plett K.L."/>
            <person name="Tsai I.J."/>
            <person name="Slot J."/>
            <person name="Sipos G."/>
            <person name="Plett J."/>
            <person name="Nagy L.G."/>
            <person name="Grigoriev I.V."/>
        </authorList>
    </citation>
    <scope>NUCLEOTIDE SEQUENCE</scope>
    <source>
        <strain evidence="1">ICMP 16352</strain>
    </source>
</reference>
<comment type="caution">
    <text evidence="1">The sequence shown here is derived from an EMBL/GenBank/DDBJ whole genome shotgun (WGS) entry which is preliminary data.</text>
</comment>
<evidence type="ECO:0000313" key="2">
    <source>
        <dbReference type="Proteomes" id="UP001175227"/>
    </source>
</evidence>
<evidence type="ECO:0000313" key="1">
    <source>
        <dbReference type="EMBL" id="KAK0486125.1"/>
    </source>
</evidence>
<accession>A0AA39PLP1</accession>
<name>A0AA39PLP1_9AGAR</name>
<organism evidence="1 2">
    <name type="scientific">Armillaria novae-zelandiae</name>
    <dbReference type="NCBI Taxonomy" id="153914"/>
    <lineage>
        <taxon>Eukaryota</taxon>
        <taxon>Fungi</taxon>
        <taxon>Dikarya</taxon>
        <taxon>Basidiomycota</taxon>
        <taxon>Agaricomycotina</taxon>
        <taxon>Agaricomycetes</taxon>
        <taxon>Agaricomycetidae</taxon>
        <taxon>Agaricales</taxon>
        <taxon>Marasmiineae</taxon>
        <taxon>Physalacriaceae</taxon>
        <taxon>Armillaria</taxon>
    </lineage>
</organism>
<keyword evidence="2" id="KW-1185">Reference proteome</keyword>
<proteinExistence type="predicted"/>
<sequence length="141" mass="15385">MRSRHSTGLGCSIPTVSYPNAHLPSLLLFALLIYIGPSFTRPFEPSLLSPPRRLSYRLPHSNSVGLCGCWVSLSSTLLTSVVPCGESCPRYLVCTISPVNEHSSQRGYVGLLLVTVRDVSQSDVPHQSKPFYISPVTKVPC</sequence>